<feature type="domain" description="DUF632" evidence="2">
    <location>
        <begin position="353"/>
        <end position="699"/>
    </location>
</feature>
<feature type="compositionally biased region" description="Low complexity" evidence="1">
    <location>
        <begin position="142"/>
        <end position="157"/>
    </location>
</feature>
<proteinExistence type="predicted"/>
<sequence>MGVSSSRIEEDKALQLCRDRKKFVRQALDGRCALAAAHVAYIQSLRSTGVALRKFVEPDGPVESSLYTSTTATPEPLALTQKTHSHFSFSSPSVSRHIDATEIFSPTPSPPSSSRIHINHMKFNGSISNKVEEKPPVPFVGTVTTSSTPQNTTPRSTEVPEGSPFEDASLPSGTPPWDFFGLFHPVDHQTSFQEDKAMSHGFVHSDDINHLREEEGIPELEDDEEKTSLRGKEDSQDSEDEFDEPATVSLVRSFENFNRVHDAGDVNASTSVPPVETASSETKSLNGAKENSPFLPSTETAASSSEVLNGEKSKSPDLSPLRAKKSVVVVPVETNKTQVKEGCMENKVVPKDLFSSIKDIELLFLRASDSGKEVPRMLEANKLHFRPMLPGKQSGSTASKLLKSCFSCGEEDPSQVQEEPVQTDVKYITWHRTTSSRSSSSRNPVGAGNLKDDMEDLTGNAFENIGMISGSHASTLDRLYAWERKLYDEVKASESVRREYDIKCRFLRQQESNAESSQKIDKTRSDIKDLHSRIRVAIHRIYSISKRIEEIRDKELQPQLEELIGGLSRMWEVMLDCHKLQFDIISVALNHGNAKLSVHQESHRQITLRLENELHSLSSSFSKWIGAQKSYIDSLNKWLFKCVSIAENSTKRKRKSYSWQNVRNYGPPIYVVCDLWLEEMNKLQYKDVVDSIKSLAAETSHLLPRHEKKDGKADNRSASAVNGLRDDGLEDVISGLNSFRSSLVAFFGQLNNFADSSVQMYVKLDKAIENAKHIYERSLSQNHSQFQFQFQVA</sequence>
<dbReference type="InterPro" id="IPR006868">
    <property type="entry name" value="DUF630"/>
</dbReference>
<organism evidence="4 5">
    <name type="scientific">Cannabis sativa</name>
    <name type="common">Hemp</name>
    <name type="synonym">Marijuana</name>
    <dbReference type="NCBI Taxonomy" id="3483"/>
    <lineage>
        <taxon>Eukaryota</taxon>
        <taxon>Viridiplantae</taxon>
        <taxon>Streptophyta</taxon>
        <taxon>Embryophyta</taxon>
        <taxon>Tracheophyta</taxon>
        <taxon>Spermatophyta</taxon>
        <taxon>Magnoliopsida</taxon>
        <taxon>eudicotyledons</taxon>
        <taxon>Gunneridae</taxon>
        <taxon>Pentapetalae</taxon>
        <taxon>rosids</taxon>
        <taxon>fabids</taxon>
        <taxon>Rosales</taxon>
        <taxon>Cannabaceae</taxon>
        <taxon>Cannabis</taxon>
    </lineage>
</organism>
<feature type="domain" description="DUF630" evidence="3">
    <location>
        <begin position="1"/>
        <end position="58"/>
    </location>
</feature>
<evidence type="ECO:0000259" key="3">
    <source>
        <dbReference type="Pfam" id="PF04783"/>
    </source>
</evidence>
<feature type="region of interest" description="Disordered" evidence="1">
    <location>
        <begin position="141"/>
        <end position="171"/>
    </location>
</feature>
<feature type="compositionally biased region" description="Acidic residues" evidence="1">
    <location>
        <begin position="216"/>
        <end position="225"/>
    </location>
</feature>
<keyword evidence="5" id="KW-1185">Reference proteome</keyword>
<evidence type="ECO:0000259" key="2">
    <source>
        <dbReference type="Pfam" id="PF04782"/>
    </source>
</evidence>
<name>A0A7J6DJC4_CANSA</name>
<feature type="region of interest" description="Disordered" evidence="1">
    <location>
        <begin position="208"/>
        <end position="245"/>
    </location>
</feature>
<feature type="compositionally biased region" description="Basic and acidic residues" evidence="1">
    <location>
        <begin position="226"/>
        <end position="235"/>
    </location>
</feature>
<protein>
    <submittedName>
        <fullName evidence="4">Uncharacterized protein</fullName>
    </submittedName>
</protein>
<evidence type="ECO:0000313" key="5">
    <source>
        <dbReference type="Proteomes" id="UP000583929"/>
    </source>
</evidence>
<feature type="compositionally biased region" description="Polar residues" evidence="1">
    <location>
        <begin position="294"/>
        <end position="307"/>
    </location>
</feature>
<gene>
    <name evidence="4" type="ORF">G4B88_018040</name>
</gene>
<dbReference type="Pfam" id="PF04782">
    <property type="entry name" value="DUF632"/>
    <property type="match status" value="1"/>
</dbReference>
<dbReference type="Proteomes" id="UP000583929">
    <property type="component" value="Unassembled WGS sequence"/>
</dbReference>
<reference evidence="4 5" key="1">
    <citation type="journal article" date="2020" name="bioRxiv">
        <title>Sequence and annotation of 42 cannabis genomes reveals extensive copy number variation in cannabinoid synthesis and pathogen resistance genes.</title>
        <authorList>
            <person name="Mckernan K.J."/>
            <person name="Helbert Y."/>
            <person name="Kane L.T."/>
            <person name="Ebling H."/>
            <person name="Zhang L."/>
            <person name="Liu B."/>
            <person name="Eaton Z."/>
            <person name="Mclaughlin S."/>
            <person name="Kingan S."/>
            <person name="Baybayan P."/>
            <person name="Concepcion G."/>
            <person name="Jordan M."/>
            <person name="Riva A."/>
            <person name="Barbazuk W."/>
            <person name="Harkins T."/>
        </authorList>
    </citation>
    <scope>NUCLEOTIDE SEQUENCE [LARGE SCALE GENOMIC DNA]</scope>
    <source>
        <strain evidence="5">cv. Jamaican Lion 4</strain>
        <tissue evidence="4">Leaf</tissue>
    </source>
</reference>
<dbReference type="Pfam" id="PF04783">
    <property type="entry name" value="DUF630"/>
    <property type="match status" value="1"/>
</dbReference>
<dbReference type="EMBL" id="JAATIQ010001110">
    <property type="protein sequence ID" value="KAF4346193.1"/>
    <property type="molecule type" value="Genomic_DNA"/>
</dbReference>
<evidence type="ECO:0000256" key="1">
    <source>
        <dbReference type="SAM" id="MobiDB-lite"/>
    </source>
</evidence>
<feature type="region of interest" description="Disordered" evidence="1">
    <location>
        <begin position="264"/>
        <end position="320"/>
    </location>
</feature>
<evidence type="ECO:0000313" key="4">
    <source>
        <dbReference type="EMBL" id="KAF4346193.1"/>
    </source>
</evidence>
<accession>A0A7J6DJC4</accession>
<dbReference type="PANTHER" id="PTHR21450:SF6">
    <property type="entry name" value="EXPRESSED PROTEIN"/>
    <property type="match status" value="1"/>
</dbReference>
<feature type="compositionally biased region" description="Polar residues" evidence="1">
    <location>
        <begin position="267"/>
        <end position="285"/>
    </location>
</feature>
<comment type="caution">
    <text evidence="4">The sequence shown here is derived from an EMBL/GenBank/DDBJ whole genome shotgun (WGS) entry which is preliminary data.</text>
</comment>
<dbReference type="PANTHER" id="PTHR21450">
    <property type="entry name" value="PROTEIN ALTERED PHOSPHATE STARVATION RESPONSE 1"/>
    <property type="match status" value="1"/>
</dbReference>
<dbReference type="AlphaFoldDB" id="A0A7J6DJC4"/>
<dbReference type="InterPro" id="IPR006867">
    <property type="entry name" value="DUF632"/>
</dbReference>